<dbReference type="InterPro" id="IPR002328">
    <property type="entry name" value="ADH_Zn_CS"/>
</dbReference>
<dbReference type="InterPro" id="IPR036291">
    <property type="entry name" value="NAD(P)-bd_dom_sf"/>
</dbReference>
<dbReference type="PANTHER" id="PTHR43161:SF9">
    <property type="entry name" value="SORBITOL DEHYDROGENASE"/>
    <property type="match status" value="1"/>
</dbReference>
<comment type="cofactor">
    <cofactor evidence="1 6">
        <name>Zn(2+)</name>
        <dbReference type="ChEBI" id="CHEBI:29105"/>
    </cofactor>
</comment>
<dbReference type="PATRIC" id="fig|29343.3.peg.76"/>
<keyword evidence="9" id="KW-1185">Reference proteome</keyword>
<dbReference type="PROSITE" id="PS00059">
    <property type="entry name" value="ADH_ZINC"/>
    <property type="match status" value="1"/>
</dbReference>
<evidence type="ECO:0000313" key="9">
    <source>
        <dbReference type="Proteomes" id="UP000032431"/>
    </source>
</evidence>
<reference evidence="9" key="1">
    <citation type="submission" date="2014-07" db="EMBL/GenBank/DDBJ databases">
        <authorList>
            <person name="Wibberg D."/>
        </authorList>
    </citation>
    <scope>NUCLEOTIDE SEQUENCE [LARGE SCALE GENOMIC DNA]</scope>
    <source>
        <strain evidence="9">DG5</strain>
    </source>
</reference>
<dbReference type="EC" id="1.-.-.-" evidence="8"/>
<dbReference type="EMBL" id="LM995447">
    <property type="protein sequence ID" value="CDZ23219.1"/>
    <property type="molecule type" value="Genomic_DNA"/>
</dbReference>
<dbReference type="PANTHER" id="PTHR43161">
    <property type="entry name" value="SORBITOL DEHYDROGENASE"/>
    <property type="match status" value="1"/>
</dbReference>
<dbReference type="Proteomes" id="UP000032431">
    <property type="component" value="Chromosome I"/>
</dbReference>
<dbReference type="Pfam" id="PF00107">
    <property type="entry name" value="ADH_zinc_N"/>
    <property type="match status" value="1"/>
</dbReference>
<keyword evidence="4 6" id="KW-0862">Zinc</keyword>
<name>A0A078KQ27_9FIRM</name>
<evidence type="ECO:0000259" key="7">
    <source>
        <dbReference type="SMART" id="SM00829"/>
    </source>
</evidence>
<dbReference type="InterPro" id="IPR045306">
    <property type="entry name" value="SDH-like"/>
</dbReference>
<evidence type="ECO:0000256" key="4">
    <source>
        <dbReference type="ARBA" id="ARBA00022833"/>
    </source>
</evidence>
<dbReference type="SUPFAM" id="SSF51735">
    <property type="entry name" value="NAD(P)-binding Rossmann-fold domains"/>
    <property type="match status" value="1"/>
</dbReference>
<dbReference type="OrthoDB" id="9777057at2"/>
<evidence type="ECO:0000256" key="2">
    <source>
        <dbReference type="ARBA" id="ARBA00008072"/>
    </source>
</evidence>
<dbReference type="SMART" id="SM00829">
    <property type="entry name" value="PKS_ER"/>
    <property type="match status" value="1"/>
</dbReference>
<dbReference type="Pfam" id="PF08240">
    <property type="entry name" value="ADH_N"/>
    <property type="match status" value="1"/>
</dbReference>
<dbReference type="CDD" id="cd05285">
    <property type="entry name" value="sorbitol_DH"/>
    <property type="match status" value="1"/>
</dbReference>
<dbReference type="GO" id="GO:0016616">
    <property type="term" value="F:oxidoreductase activity, acting on the CH-OH group of donors, NAD or NADP as acceptor"/>
    <property type="evidence" value="ECO:0007669"/>
    <property type="project" value="InterPro"/>
</dbReference>
<dbReference type="Gene3D" id="3.40.50.720">
    <property type="entry name" value="NAD(P)-binding Rossmann-like Domain"/>
    <property type="match status" value="1"/>
</dbReference>
<organism evidence="8 9">
    <name type="scientific">[Clostridium] cellulosi</name>
    <dbReference type="NCBI Taxonomy" id="29343"/>
    <lineage>
        <taxon>Bacteria</taxon>
        <taxon>Bacillati</taxon>
        <taxon>Bacillota</taxon>
        <taxon>Clostridia</taxon>
        <taxon>Eubacteriales</taxon>
        <taxon>Oscillospiraceae</taxon>
        <taxon>Oscillospiraceae incertae sedis</taxon>
    </lineage>
</organism>
<feature type="domain" description="Enoyl reductase (ER)" evidence="7">
    <location>
        <begin position="14"/>
        <end position="345"/>
    </location>
</feature>
<dbReference type="InterPro" id="IPR013149">
    <property type="entry name" value="ADH-like_C"/>
</dbReference>
<evidence type="ECO:0000256" key="1">
    <source>
        <dbReference type="ARBA" id="ARBA00001947"/>
    </source>
</evidence>
<dbReference type="GO" id="GO:0008270">
    <property type="term" value="F:zinc ion binding"/>
    <property type="evidence" value="ECO:0007669"/>
    <property type="project" value="InterPro"/>
</dbReference>
<evidence type="ECO:0000256" key="5">
    <source>
        <dbReference type="ARBA" id="ARBA00023002"/>
    </source>
</evidence>
<gene>
    <name evidence="8" type="primary">ydjJ1</name>
    <name evidence="8" type="ORF">CCDG5_0069</name>
</gene>
<comment type="similarity">
    <text evidence="2 6">Belongs to the zinc-containing alcohol dehydrogenase family.</text>
</comment>
<dbReference type="STRING" id="29343.CCDG5_0069"/>
<accession>A0A078KQ27</accession>
<dbReference type="InterPro" id="IPR011032">
    <property type="entry name" value="GroES-like_sf"/>
</dbReference>
<dbReference type="InterPro" id="IPR013154">
    <property type="entry name" value="ADH-like_N"/>
</dbReference>
<dbReference type="HOGENOM" id="CLU_026673_11_5_9"/>
<dbReference type="KEGG" id="ccel:CCDG5_0069"/>
<keyword evidence="3 6" id="KW-0479">Metal-binding</keyword>
<dbReference type="InterPro" id="IPR020843">
    <property type="entry name" value="ER"/>
</dbReference>
<dbReference type="AlphaFoldDB" id="A0A078KQ27"/>
<protein>
    <submittedName>
        <fullName evidence="8">Putative zinc-type alcohol dehydrogenase-like protein YdjJ</fullName>
        <ecNumber evidence="8">1.-.-.-</ecNumber>
    </submittedName>
</protein>
<evidence type="ECO:0000256" key="3">
    <source>
        <dbReference type="ARBA" id="ARBA00022723"/>
    </source>
</evidence>
<evidence type="ECO:0000256" key="6">
    <source>
        <dbReference type="RuleBase" id="RU361277"/>
    </source>
</evidence>
<evidence type="ECO:0000313" key="8">
    <source>
        <dbReference type="EMBL" id="CDZ23219.1"/>
    </source>
</evidence>
<proteinExistence type="inferred from homology"/>
<dbReference type="SUPFAM" id="SSF50129">
    <property type="entry name" value="GroES-like"/>
    <property type="match status" value="1"/>
</dbReference>
<dbReference type="Gene3D" id="3.90.180.10">
    <property type="entry name" value="Medium-chain alcohol dehydrogenases, catalytic domain"/>
    <property type="match status" value="1"/>
</dbReference>
<keyword evidence="5 8" id="KW-0560">Oxidoreductase</keyword>
<sequence>MNGTMKAAVMNKVGEIKLETLDIPTPKDDQVLVKIKHVGICGSDVHYFEHGRIGDFVVRDPIILGHESAGEVVEVGRNVKHLKVGDKVTLEPGYTCGKCEYCKTGRYNLCPDVVFMATPPYNGAFVEYVAYPADMAFKLPENMDTVEGALIEPLAVGLHAARTADAHIGQTAVVLGAGCIGLVTLMSLKAMGVSEVYVSDVIEKRLDKALECGASGVIRADKEDTVETINKLTNGQGADLVFETAGNKITTKQTVNLVKRGGKIVLVGMAPDATIDYDFISLISKEASISTVFRYRNLYPTGIKAVSSGLIPIRKIVTNFFKFEDTQYAMKYSIENARDMVKGVIEFD</sequence>